<sequence length="253" mass="27264">MAMHTPFCNKVSTPDTNGGVHLLFPLNSTSPSVGPETSIFTLLLGPGLLSPSLSSTTLADLAGRFLLGPAGTIAFHFLSHIFFNFLRAFFFAPSNISPSVSASIPFSSLTNANSMAFAPPSPFSDSAALAAFSTFFCSLRNFFFSFFFFRSSFFFFSSASCFSFRIATCFSSSFFFSSTAFHSSSNFCKLFNFSAQTSLSTFNFSNRASFTLAVFQSSWALMASLYFSSAAAHSSVKTLYCSKVKPSSVGADS</sequence>
<evidence type="ECO:0000256" key="1">
    <source>
        <dbReference type="SAM" id="Phobius"/>
    </source>
</evidence>
<evidence type="ECO:0000313" key="2">
    <source>
        <dbReference type="EMBL" id="KAK0447962.1"/>
    </source>
</evidence>
<keyword evidence="1" id="KW-1133">Transmembrane helix</keyword>
<keyword evidence="1" id="KW-0812">Transmembrane</keyword>
<protein>
    <submittedName>
        <fullName evidence="2">Uncharacterized protein</fullName>
    </submittedName>
</protein>
<reference evidence="2" key="1">
    <citation type="submission" date="2023-06" db="EMBL/GenBank/DDBJ databases">
        <authorList>
            <consortium name="Lawrence Berkeley National Laboratory"/>
            <person name="Ahrendt S."/>
            <person name="Sahu N."/>
            <person name="Indic B."/>
            <person name="Wong-Bajracharya J."/>
            <person name="Merenyi Z."/>
            <person name="Ke H.-M."/>
            <person name="Monk M."/>
            <person name="Kocsube S."/>
            <person name="Drula E."/>
            <person name="Lipzen A."/>
            <person name="Balint B."/>
            <person name="Henrissat B."/>
            <person name="Andreopoulos B."/>
            <person name="Martin F.M."/>
            <person name="Harder C.B."/>
            <person name="Rigling D."/>
            <person name="Ford K.L."/>
            <person name="Foster G.D."/>
            <person name="Pangilinan J."/>
            <person name="Papanicolaou A."/>
            <person name="Barry K."/>
            <person name="LaButti K."/>
            <person name="Viragh M."/>
            <person name="Koriabine M."/>
            <person name="Yan M."/>
            <person name="Riley R."/>
            <person name="Champramary S."/>
            <person name="Plett K.L."/>
            <person name="Tsai I.J."/>
            <person name="Slot J."/>
            <person name="Sipos G."/>
            <person name="Plett J."/>
            <person name="Nagy L.G."/>
            <person name="Grigoriev I.V."/>
        </authorList>
    </citation>
    <scope>NUCLEOTIDE SEQUENCE</scope>
    <source>
        <strain evidence="2">FPL87.14</strain>
    </source>
</reference>
<feature type="transmembrane region" description="Helical" evidence="1">
    <location>
        <begin position="161"/>
        <end position="181"/>
    </location>
</feature>
<dbReference type="EMBL" id="JAUEPT010000010">
    <property type="protein sequence ID" value="KAK0447962.1"/>
    <property type="molecule type" value="Genomic_DNA"/>
</dbReference>
<accession>A0AA39MVA6</accession>
<evidence type="ECO:0000313" key="3">
    <source>
        <dbReference type="Proteomes" id="UP001175226"/>
    </source>
</evidence>
<name>A0AA39MVA6_9AGAR</name>
<dbReference type="AlphaFoldDB" id="A0AA39MVA6"/>
<keyword evidence="1" id="KW-0472">Membrane</keyword>
<proteinExistence type="predicted"/>
<keyword evidence="3" id="KW-1185">Reference proteome</keyword>
<feature type="transmembrane region" description="Helical" evidence="1">
    <location>
        <begin position="127"/>
        <end position="149"/>
    </location>
</feature>
<feature type="transmembrane region" description="Helical" evidence="1">
    <location>
        <begin position="208"/>
        <end position="227"/>
    </location>
</feature>
<comment type="caution">
    <text evidence="2">The sequence shown here is derived from an EMBL/GenBank/DDBJ whole genome shotgun (WGS) entry which is preliminary data.</text>
</comment>
<dbReference type="Proteomes" id="UP001175226">
    <property type="component" value="Unassembled WGS sequence"/>
</dbReference>
<gene>
    <name evidence="2" type="ORF">EV421DRAFT_1923456</name>
</gene>
<organism evidence="2 3">
    <name type="scientific">Armillaria borealis</name>
    <dbReference type="NCBI Taxonomy" id="47425"/>
    <lineage>
        <taxon>Eukaryota</taxon>
        <taxon>Fungi</taxon>
        <taxon>Dikarya</taxon>
        <taxon>Basidiomycota</taxon>
        <taxon>Agaricomycotina</taxon>
        <taxon>Agaricomycetes</taxon>
        <taxon>Agaricomycetidae</taxon>
        <taxon>Agaricales</taxon>
        <taxon>Marasmiineae</taxon>
        <taxon>Physalacriaceae</taxon>
        <taxon>Armillaria</taxon>
    </lineage>
</organism>